<comment type="similarity">
    <text evidence="3">Belongs to the cytochrome P450 family.</text>
</comment>
<protein>
    <submittedName>
        <fullName evidence="9">Cytochrome P450</fullName>
    </submittedName>
</protein>
<dbReference type="PRINTS" id="PR00463">
    <property type="entry name" value="EP450I"/>
</dbReference>
<evidence type="ECO:0000313" key="9">
    <source>
        <dbReference type="EMBL" id="KAK3946741.1"/>
    </source>
</evidence>
<dbReference type="SUPFAM" id="SSF48264">
    <property type="entry name" value="Cytochrome P450"/>
    <property type="match status" value="1"/>
</dbReference>
<evidence type="ECO:0000313" key="10">
    <source>
        <dbReference type="Proteomes" id="UP001303222"/>
    </source>
</evidence>
<dbReference type="InterPro" id="IPR002401">
    <property type="entry name" value="Cyt_P450_E_grp-I"/>
</dbReference>
<sequence>MSVIFDPKALLGENRTQAPQATQAWSVHFSPTKSLSLQVFGLVVVGLLTLCVWRRYFSPISDIPGPFAASFTRLWHIKRILNGKQNLDLISLHDKHGYFVRIAPNEVSVSHPSAVRKILAAPLHKGSWYKVIAFPDGRFANPMSETDPAIKNELSRHLAPAYTLPNLLRSEPNITQTLSLLFSWLDQHSTSGAPIDLDKFFTFATSDVIGEVLFSKQFGFLQTGTDIDNTISNSHPQAAYVSIAGFFRWFHVLFLSNPLITWLGVTPWGHLINTAVAAIKERQRNHDDGRSCDALSHWLRVLEQHKQMGPDGKMQEHEVHSAAFNAVAAGNETVAAALQAFVYYMIRHPDAWTRAREEVDAAGVAGEVSYAEAQKLPFLQACIKEALRIFGPASMGLPRVVPKGGLTIGDRTLPEGTTVSVNIWVIHYSKEIWGEDAREFNPDRWFREGAAGLEKYFIPWGMGYASCPGQNIAKIELSKICATLVRDYEFTQVDPKQEWTWKANFTVTPENWPCYVKKRVVVE</sequence>
<comment type="pathway">
    <text evidence="2">Antibiotic biosynthesis.</text>
</comment>
<dbReference type="PRINTS" id="PR00385">
    <property type="entry name" value="P450"/>
</dbReference>
<keyword evidence="10" id="KW-1185">Reference proteome</keyword>
<evidence type="ECO:0000256" key="6">
    <source>
        <dbReference type="ARBA" id="ARBA00023004"/>
    </source>
</evidence>
<accession>A0AAN6NJ24</accession>
<evidence type="ECO:0000256" key="5">
    <source>
        <dbReference type="ARBA" id="ARBA00022723"/>
    </source>
</evidence>
<dbReference type="GO" id="GO:0005506">
    <property type="term" value="F:iron ion binding"/>
    <property type="evidence" value="ECO:0007669"/>
    <property type="project" value="InterPro"/>
</dbReference>
<reference evidence="9" key="2">
    <citation type="submission" date="2023-06" db="EMBL/GenBank/DDBJ databases">
        <authorList>
            <consortium name="Lawrence Berkeley National Laboratory"/>
            <person name="Mondo S.J."/>
            <person name="Hensen N."/>
            <person name="Bonometti L."/>
            <person name="Westerberg I."/>
            <person name="Brannstrom I.O."/>
            <person name="Guillou S."/>
            <person name="Cros-Aarteil S."/>
            <person name="Calhoun S."/>
            <person name="Haridas S."/>
            <person name="Kuo A."/>
            <person name="Pangilinan J."/>
            <person name="Riley R."/>
            <person name="Labutti K."/>
            <person name="Andreopoulos B."/>
            <person name="Lipzen A."/>
            <person name="Chen C."/>
            <person name="Yanf M."/>
            <person name="Daum C."/>
            <person name="Ng V."/>
            <person name="Clum A."/>
            <person name="Steindorff A."/>
            <person name="Ohm R."/>
            <person name="Martin F."/>
            <person name="Silar P."/>
            <person name="Natvig D."/>
            <person name="Lalanne C."/>
            <person name="Gautier V."/>
            <person name="Ament-Velasquez S.L."/>
            <person name="Kruys A."/>
            <person name="Hutchinson M.I."/>
            <person name="Powell A.J."/>
            <person name="Barry K."/>
            <person name="Miller A.N."/>
            <person name="Grigoriev I.V."/>
            <person name="Debuchy R."/>
            <person name="Gladieux P."/>
            <person name="Thoren M.H."/>
            <person name="Johannesson H."/>
        </authorList>
    </citation>
    <scope>NUCLEOTIDE SEQUENCE</scope>
    <source>
        <strain evidence="9">CBS 626.80</strain>
    </source>
</reference>
<evidence type="ECO:0000256" key="8">
    <source>
        <dbReference type="PIRSR" id="PIRSR602401-1"/>
    </source>
</evidence>
<dbReference type="GO" id="GO:0016705">
    <property type="term" value="F:oxidoreductase activity, acting on paired donors, with incorporation or reduction of molecular oxygen"/>
    <property type="evidence" value="ECO:0007669"/>
    <property type="project" value="InterPro"/>
</dbReference>
<evidence type="ECO:0000256" key="1">
    <source>
        <dbReference type="ARBA" id="ARBA00001971"/>
    </source>
</evidence>
<keyword evidence="4 8" id="KW-0349">Heme</keyword>
<dbReference type="GO" id="GO:0004497">
    <property type="term" value="F:monooxygenase activity"/>
    <property type="evidence" value="ECO:0007669"/>
    <property type="project" value="InterPro"/>
</dbReference>
<keyword evidence="5 8" id="KW-0479">Metal-binding</keyword>
<dbReference type="EMBL" id="MU859543">
    <property type="protein sequence ID" value="KAK3946741.1"/>
    <property type="molecule type" value="Genomic_DNA"/>
</dbReference>
<dbReference type="PANTHER" id="PTHR24305">
    <property type="entry name" value="CYTOCHROME P450"/>
    <property type="match status" value="1"/>
</dbReference>
<comment type="cofactor">
    <cofactor evidence="1 8">
        <name>heme</name>
        <dbReference type="ChEBI" id="CHEBI:30413"/>
    </cofactor>
</comment>
<comment type="caution">
    <text evidence="9">The sequence shown here is derived from an EMBL/GenBank/DDBJ whole genome shotgun (WGS) entry which is preliminary data.</text>
</comment>
<dbReference type="PANTHER" id="PTHR24305:SF232">
    <property type="entry name" value="P450, PUTATIVE (EUROFUNG)-RELATED"/>
    <property type="match status" value="1"/>
</dbReference>
<proteinExistence type="inferred from homology"/>
<reference evidence="9" key="1">
    <citation type="journal article" date="2023" name="Mol. Phylogenet. Evol.">
        <title>Genome-scale phylogeny and comparative genomics of the fungal order Sordariales.</title>
        <authorList>
            <person name="Hensen N."/>
            <person name="Bonometti L."/>
            <person name="Westerberg I."/>
            <person name="Brannstrom I.O."/>
            <person name="Guillou S."/>
            <person name="Cros-Aarteil S."/>
            <person name="Calhoun S."/>
            <person name="Haridas S."/>
            <person name="Kuo A."/>
            <person name="Mondo S."/>
            <person name="Pangilinan J."/>
            <person name="Riley R."/>
            <person name="LaButti K."/>
            <person name="Andreopoulos B."/>
            <person name="Lipzen A."/>
            <person name="Chen C."/>
            <person name="Yan M."/>
            <person name="Daum C."/>
            <person name="Ng V."/>
            <person name="Clum A."/>
            <person name="Steindorff A."/>
            <person name="Ohm R.A."/>
            <person name="Martin F."/>
            <person name="Silar P."/>
            <person name="Natvig D.O."/>
            <person name="Lalanne C."/>
            <person name="Gautier V."/>
            <person name="Ament-Velasquez S.L."/>
            <person name="Kruys A."/>
            <person name="Hutchinson M.I."/>
            <person name="Powell A.J."/>
            <person name="Barry K."/>
            <person name="Miller A.N."/>
            <person name="Grigoriev I.V."/>
            <person name="Debuchy R."/>
            <person name="Gladieux P."/>
            <person name="Hiltunen Thoren M."/>
            <person name="Johannesson H."/>
        </authorList>
    </citation>
    <scope>NUCLEOTIDE SEQUENCE</scope>
    <source>
        <strain evidence="9">CBS 626.80</strain>
    </source>
</reference>
<keyword evidence="6 8" id="KW-0408">Iron</keyword>
<dbReference type="Gene3D" id="1.10.630.10">
    <property type="entry name" value="Cytochrome P450"/>
    <property type="match status" value="1"/>
</dbReference>
<gene>
    <name evidence="9" type="ORF">QBC32DRAFT_409621</name>
</gene>
<name>A0AAN6NJ24_9PEZI</name>
<organism evidence="9 10">
    <name type="scientific">Pseudoneurospora amorphoporcata</name>
    <dbReference type="NCBI Taxonomy" id="241081"/>
    <lineage>
        <taxon>Eukaryota</taxon>
        <taxon>Fungi</taxon>
        <taxon>Dikarya</taxon>
        <taxon>Ascomycota</taxon>
        <taxon>Pezizomycotina</taxon>
        <taxon>Sordariomycetes</taxon>
        <taxon>Sordariomycetidae</taxon>
        <taxon>Sordariales</taxon>
        <taxon>Sordariaceae</taxon>
        <taxon>Pseudoneurospora</taxon>
    </lineage>
</organism>
<dbReference type="Proteomes" id="UP001303222">
    <property type="component" value="Unassembled WGS sequence"/>
</dbReference>
<dbReference type="InterPro" id="IPR001128">
    <property type="entry name" value="Cyt_P450"/>
</dbReference>
<feature type="binding site" description="axial binding residue" evidence="8">
    <location>
        <position position="467"/>
    </location>
    <ligand>
        <name>heme</name>
        <dbReference type="ChEBI" id="CHEBI:30413"/>
    </ligand>
    <ligandPart>
        <name>Fe</name>
        <dbReference type="ChEBI" id="CHEBI:18248"/>
    </ligandPart>
</feature>
<evidence type="ECO:0000256" key="3">
    <source>
        <dbReference type="ARBA" id="ARBA00010617"/>
    </source>
</evidence>
<dbReference type="GO" id="GO:0020037">
    <property type="term" value="F:heme binding"/>
    <property type="evidence" value="ECO:0007669"/>
    <property type="project" value="InterPro"/>
</dbReference>
<dbReference type="Pfam" id="PF00067">
    <property type="entry name" value="p450"/>
    <property type="match status" value="1"/>
</dbReference>
<dbReference type="CDD" id="cd11060">
    <property type="entry name" value="CYP57A1-like"/>
    <property type="match status" value="1"/>
</dbReference>
<dbReference type="InterPro" id="IPR036396">
    <property type="entry name" value="Cyt_P450_sf"/>
</dbReference>
<evidence type="ECO:0000256" key="4">
    <source>
        <dbReference type="ARBA" id="ARBA00022617"/>
    </source>
</evidence>
<evidence type="ECO:0000256" key="2">
    <source>
        <dbReference type="ARBA" id="ARBA00004792"/>
    </source>
</evidence>
<dbReference type="InterPro" id="IPR050121">
    <property type="entry name" value="Cytochrome_P450_monoxygenase"/>
</dbReference>
<dbReference type="GO" id="GO:0017000">
    <property type="term" value="P:antibiotic biosynthetic process"/>
    <property type="evidence" value="ECO:0007669"/>
    <property type="project" value="UniProtKB-KW"/>
</dbReference>
<keyword evidence="7" id="KW-0045">Antibiotic biosynthesis</keyword>
<dbReference type="AlphaFoldDB" id="A0AAN6NJ24"/>
<evidence type="ECO:0000256" key="7">
    <source>
        <dbReference type="ARBA" id="ARBA00023194"/>
    </source>
</evidence>